<dbReference type="PANTHER" id="PTHR33398:SF1">
    <property type="entry name" value="SMALL RIBOSOMAL SUBUNIT PROTEIN BS20C"/>
    <property type="match status" value="1"/>
</dbReference>
<dbReference type="SUPFAM" id="SSF46992">
    <property type="entry name" value="Ribosomal protein S20"/>
    <property type="match status" value="1"/>
</dbReference>
<dbReference type="GO" id="GO:0005829">
    <property type="term" value="C:cytosol"/>
    <property type="evidence" value="ECO:0007669"/>
    <property type="project" value="TreeGrafter"/>
</dbReference>
<dbReference type="AlphaFoldDB" id="A0A1M6YQP4"/>
<evidence type="ECO:0000313" key="9">
    <source>
        <dbReference type="EMBL" id="SED15810.1"/>
    </source>
</evidence>
<dbReference type="GO" id="GO:0015935">
    <property type="term" value="C:small ribosomal subunit"/>
    <property type="evidence" value="ECO:0007669"/>
    <property type="project" value="TreeGrafter"/>
</dbReference>
<evidence type="ECO:0000313" key="10">
    <source>
        <dbReference type="Proteomes" id="UP000183208"/>
    </source>
</evidence>
<evidence type="ECO:0000256" key="7">
    <source>
        <dbReference type="ARBA" id="ARBA00035136"/>
    </source>
</evidence>
<dbReference type="Proteomes" id="UP000183208">
    <property type="component" value="Unassembled WGS sequence"/>
</dbReference>
<dbReference type="OrthoDB" id="9807974at2"/>
<sequence length="88" mass="9875">MANTTSAKKATRKIARRTIINKSRRTQMRGAVRTVEEAIKSGDRDAALKAMKHAEPELMQAAQRNIIHKNNASRKVSRLTHQIAKLAK</sequence>
<accession>A0A1M6YQP4</accession>
<dbReference type="HAMAP" id="MF_00500">
    <property type="entry name" value="Ribosomal_bS20"/>
    <property type="match status" value="1"/>
</dbReference>
<dbReference type="EMBL" id="FNTI01000001">
    <property type="protein sequence ID" value="SED15810.1"/>
    <property type="molecule type" value="Genomic_DNA"/>
</dbReference>
<keyword evidence="5 8" id="KW-0689">Ribosomal protein</keyword>
<organism evidence="9 10">
    <name type="scientific">Bradyrhizobium lablabi</name>
    <dbReference type="NCBI Taxonomy" id="722472"/>
    <lineage>
        <taxon>Bacteria</taxon>
        <taxon>Pseudomonadati</taxon>
        <taxon>Pseudomonadota</taxon>
        <taxon>Alphaproteobacteria</taxon>
        <taxon>Hyphomicrobiales</taxon>
        <taxon>Nitrobacteraceae</taxon>
        <taxon>Bradyrhizobium</taxon>
    </lineage>
</organism>
<evidence type="ECO:0000256" key="1">
    <source>
        <dbReference type="ARBA" id="ARBA00003134"/>
    </source>
</evidence>
<name>A0A1M6YQP4_9BRAD</name>
<evidence type="ECO:0000256" key="8">
    <source>
        <dbReference type="HAMAP-Rule" id="MF_00500"/>
    </source>
</evidence>
<dbReference type="InterPro" id="IPR002583">
    <property type="entry name" value="Ribosomal_bS20"/>
</dbReference>
<evidence type="ECO:0000256" key="4">
    <source>
        <dbReference type="ARBA" id="ARBA00022884"/>
    </source>
</evidence>
<keyword evidence="6 8" id="KW-0687">Ribonucleoprotein</keyword>
<gene>
    <name evidence="8" type="primary">rpsT</name>
    <name evidence="9" type="ORF">SAMN05444171_3300</name>
</gene>
<evidence type="ECO:0000256" key="6">
    <source>
        <dbReference type="ARBA" id="ARBA00023274"/>
    </source>
</evidence>
<reference evidence="9 10" key="1">
    <citation type="submission" date="2016-10" db="EMBL/GenBank/DDBJ databases">
        <authorList>
            <person name="de Groot N.N."/>
        </authorList>
    </citation>
    <scope>NUCLEOTIDE SEQUENCE [LARGE SCALE GENOMIC DNA]</scope>
    <source>
        <strain evidence="9 10">GAS522</strain>
    </source>
</reference>
<dbReference type="PANTHER" id="PTHR33398">
    <property type="entry name" value="30S RIBOSOMAL PROTEIN S20"/>
    <property type="match status" value="1"/>
</dbReference>
<evidence type="ECO:0000256" key="5">
    <source>
        <dbReference type="ARBA" id="ARBA00022980"/>
    </source>
</evidence>
<dbReference type="Gene3D" id="1.20.58.110">
    <property type="entry name" value="Ribosomal protein S20"/>
    <property type="match status" value="1"/>
</dbReference>
<evidence type="ECO:0000256" key="3">
    <source>
        <dbReference type="ARBA" id="ARBA00022730"/>
    </source>
</evidence>
<dbReference type="Pfam" id="PF01649">
    <property type="entry name" value="Ribosomal_S20p"/>
    <property type="match status" value="1"/>
</dbReference>
<proteinExistence type="inferred from homology"/>
<evidence type="ECO:0000256" key="2">
    <source>
        <dbReference type="ARBA" id="ARBA00007634"/>
    </source>
</evidence>
<dbReference type="RefSeq" id="WP_027538164.1">
    <property type="nucleotide sequence ID" value="NZ_FNTI01000001.1"/>
</dbReference>
<keyword evidence="3 8" id="KW-0699">rRNA-binding</keyword>
<dbReference type="NCBIfam" id="TIGR00029">
    <property type="entry name" value="S20"/>
    <property type="match status" value="1"/>
</dbReference>
<protein>
    <recommendedName>
        <fullName evidence="7 8">Small ribosomal subunit protein bS20</fullName>
    </recommendedName>
</protein>
<dbReference type="GO" id="GO:0006412">
    <property type="term" value="P:translation"/>
    <property type="evidence" value="ECO:0007669"/>
    <property type="project" value="UniProtKB-UniRule"/>
</dbReference>
<comment type="function">
    <text evidence="1 8">Binds directly to 16S ribosomal RNA.</text>
</comment>
<dbReference type="GO" id="GO:0003735">
    <property type="term" value="F:structural constituent of ribosome"/>
    <property type="evidence" value="ECO:0007669"/>
    <property type="project" value="InterPro"/>
</dbReference>
<comment type="similarity">
    <text evidence="2 8">Belongs to the bacterial ribosomal protein bS20 family.</text>
</comment>
<dbReference type="InterPro" id="IPR036510">
    <property type="entry name" value="Ribosomal_bS20_sf"/>
</dbReference>
<keyword evidence="4 8" id="KW-0694">RNA-binding</keyword>
<dbReference type="GO" id="GO:0070181">
    <property type="term" value="F:small ribosomal subunit rRNA binding"/>
    <property type="evidence" value="ECO:0007669"/>
    <property type="project" value="TreeGrafter"/>
</dbReference>